<organism evidence="1">
    <name type="scientific">Anguilla anguilla</name>
    <name type="common">European freshwater eel</name>
    <name type="synonym">Muraena anguilla</name>
    <dbReference type="NCBI Taxonomy" id="7936"/>
    <lineage>
        <taxon>Eukaryota</taxon>
        <taxon>Metazoa</taxon>
        <taxon>Chordata</taxon>
        <taxon>Craniata</taxon>
        <taxon>Vertebrata</taxon>
        <taxon>Euteleostomi</taxon>
        <taxon>Actinopterygii</taxon>
        <taxon>Neopterygii</taxon>
        <taxon>Teleostei</taxon>
        <taxon>Anguilliformes</taxon>
        <taxon>Anguillidae</taxon>
        <taxon>Anguilla</taxon>
    </lineage>
</organism>
<accession>A0A0E9S6A9</accession>
<dbReference type="EMBL" id="GBXM01071776">
    <property type="protein sequence ID" value="JAH36801.1"/>
    <property type="molecule type" value="Transcribed_RNA"/>
</dbReference>
<dbReference type="AlphaFoldDB" id="A0A0E9S6A9"/>
<sequence>MRALLFTHKANVSNVLVFDQGVKQTVDNPLFFIYKMSHLTRLYGIDKSTALITEFRLFFSATYKKLLLL</sequence>
<proteinExistence type="predicted"/>
<evidence type="ECO:0000313" key="1">
    <source>
        <dbReference type="EMBL" id="JAH36801.1"/>
    </source>
</evidence>
<reference evidence="1" key="1">
    <citation type="submission" date="2014-11" db="EMBL/GenBank/DDBJ databases">
        <authorList>
            <person name="Amaro Gonzalez C."/>
        </authorList>
    </citation>
    <scope>NUCLEOTIDE SEQUENCE</scope>
</reference>
<protein>
    <submittedName>
        <fullName evidence="1">Uncharacterized protein</fullName>
    </submittedName>
</protein>
<name>A0A0E9S6A9_ANGAN</name>
<reference evidence="1" key="2">
    <citation type="journal article" date="2015" name="Fish Shellfish Immunol.">
        <title>Early steps in the European eel (Anguilla anguilla)-Vibrio vulnificus interaction in the gills: Role of the RtxA13 toxin.</title>
        <authorList>
            <person name="Callol A."/>
            <person name="Pajuelo D."/>
            <person name="Ebbesson L."/>
            <person name="Teles M."/>
            <person name="MacKenzie S."/>
            <person name="Amaro C."/>
        </authorList>
    </citation>
    <scope>NUCLEOTIDE SEQUENCE</scope>
</reference>